<evidence type="ECO:0000313" key="2">
    <source>
        <dbReference type="Proteomes" id="UP000006329"/>
    </source>
</evidence>
<dbReference type="EMBL" id="AHON02000059">
    <property type="protein sequence ID" value="EKO32980.1"/>
    <property type="molecule type" value="Genomic_DNA"/>
</dbReference>
<evidence type="ECO:0000313" key="1">
    <source>
        <dbReference type="EMBL" id="EKO32980.1"/>
    </source>
</evidence>
<accession>A0A0E2BDI3</accession>
<reference evidence="1" key="1">
    <citation type="submission" date="2012-10" db="EMBL/GenBank/DDBJ databases">
        <authorList>
            <person name="Harkins D.M."/>
            <person name="Durkin A.S."/>
            <person name="Brinkac L.M."/>
            <person name="Haft D.H."/>
            <person name="Selengut J.D."/>
            <person name="Sanka R."/>
            <person name="DePew J."/>
            <person name="Purushe J."/>
            <person name="Matthias M.A."/>
            <person name="Vinetz J.M."/>
            <person name="Sutton G.G."/>
            <person name="Nierman W.C."/>
            <person name="Fouts D.E."/>
        </authorList>
    </citation>
    <scope>NUCLEOTIDE SEQUENCE [LARGE SCALE GENOMIC DNA]</scope>
    <source>
        <strain evidence="1">MOR084</strain>
    </source>
</reference>
<dbReference type="Proteomes" id="UP000006329">
    <property type="component" value="Unassembled WGS sequence"/>
</dbReference>
<dbReference type="AlphaFoldDB" id="A0A0E2BDI3"/>
<proteinExistence type="predicted"/>
<protein>
    <submittedName>
        <fullName evidence="1">Uncharacterized protein</fullName>
    </submittedName>
</protein>
<sequence>MQKFIVHLEWEPFSKEWKRKLKVNTFKQGLRVVSGLVFSG</sequence>
<keyword evidence="2" id="KW-1185">Reference proteome</keyword>
<gene>
    <name evidence="1" type="ORF">LEP1GSC179_3840</name>
</gene>
<comment type="caution">
    <text evidence="1">The sequence shown here is derived from an EMBL/GenBank/DDBJ whole genome shotgun (WGS) entry which is preliminary data.</text>
</comment>
<name>A0A0E2BDI3_9LEPT</name>
<organism evidence="1 2">
    <name type="scientific">Leptospira santarosai str. MOR084</name>
    <dbReference type="NCBI Taxonomy" id="1049984"/>
    <lineage>
        <taxon>Bacteria</taxon>
        <taxon>Pseudomonadati</taxon>
        <taxon>Spirochaetota</taxon>
        <taxon>Spirochaetia</taxon>
        <taxon>Leptospirales</taxon>
        <taxon>Leptospiraceae</taxon>
        <taxon>Leptospira</taxon>
    </lineage>
</organism>